<name>A0A286RFA8_9BACT</name>
<protein>
    <submittedName>
        <fullName evidence="6">Choline-sulfatase</fullName>
        <ecNumber evidence="6">3.1.6.6</ecNumber>
    </submittedName>
</protein>
<accession>A0A286RFA8</accession>
<reference evidence="6 7" key="1">
    <citation type="journal article" name="Front. Microbiol.">
        <title>Sugar Metabolism of the First Thermophilic Planctomycete Thermogutta terrifontis: Comparative Genomic and Transcriptomic Approaches.</title>
        <authorList>
            <person name="Elcheninov A.G."/>
            <person name="Menzel P."/>
            <person name="Gudbergsdottir S.R."/>
            <person name="Slesarev A.I."/>
            <person name="Kadnikov V.V."/>
            <person name="Krogh A."/>
            <person name="Bonch-Osmolovskaya E.A."/>
            <person name="Peng X."/>
            <person name="Kublanov I.V."/>
        </authorList>
    </citation>
    <scope>NUCLEOTIDE SEQUENCE [LARGE SCALE GENOMIC DNA]</scope>
    <source>
        <strain evidence="6 7">R1</strain>
    </source>
</reference>
<dbReference type="PANTHER" id="PTHR43108:SF6">
    <property type="entry name" value="N-SULPHOGLUCOSAMINE SULPHOHYDROLASE"/>
    <property type="match status" value="1"/>
</dbReference>
<organism evidence="6 7">
    <name type="scientific">Thermogutta terrifontis</name>
    <dbReference type="NCBI Taxonomy" id="1331910"/>
    <lineage>
        <taxon>Bacteria</taxon>
        <taxon>Pseudomonadati</taxon>
        <taxon>Planctomycetota</taxon>
        <taxon>Planctomycetia</taxon>
        <taxon>Pirellulales</taxon>
        <taxon>Thermoguttaceae</taxon>
        <taxon>Thermogutta</taxon>
    </lineage>
</organism>
<dbReference type="Pfam" id="PF00884">
    <property type="entry name" value="Sulfatase"/>
    <property type="match status" value="1"/>
</dbReference>
<evidence type="ECO:0000256" key="4">
    <source>
        <dbReference type="ARBA" id="ARBA00023180"/>
    </source>
</evidence>
<evidence type="ECO:0000256" key="3">
    <source>
        <dbReference type="ARBA" id="ARBA00022801"/>
    </source>
</evidence>
<dbReference type="InterPro" id="IPR013320">
    <property type="entry name" value="ConA-like_dom_sf"/>
</dbReference>
<dbReference type="GO" id="GO:0047753">
    <property type="term" value="F:choline-sulfatase activity"/>
    <property type="evidence" value="ECO:0007669"/>
    <property type="project" value="UniProtKB-EC"/>
</dbReference>
<sequence length="682" mass="76280">MKRFLLYVLLCVLGGGLQGRWGGVAMAADRPNFLILITDDQRYDALGVVQRELGERGRFPWFETPHMDRLAAEGVRFRNAFVVNSLCAPSRAVMLTGRYNHLNGVASNFRPFPVDNVTYATLLQRAGYVTGYFGKWHMDSQRERPGFDFFASLVGQGQYFDCPLLVQGVETATTGWVDDVTTDHLIQFIRENSRKERPWLAVLGFKSPHGPFTPPERAKERFAGCLAKRTPNFDVRPPYLGAGRNPTKPVADEVAPGEVPVNLDYFRCISAVDDCVGRILEALDQCGVADNTLVIFQSDNGFYLGEHGLGDKRSAYEESLRIPLLARYPRAIPKGLVRNEMVLNLDLAPTILDFAGVPIPREMQGQSWRPLAEGKQIPWRKAWLYEYFAEKQRNSRVPDIVAVRTESAKLITYPGHEDWTELFDLKTDPYETKNLYNEPSAAKLRAELEAELTRLRQELGYRVPEYVDRPDWWGGTPPDPNAPPEICLDYRFDAASSVDRILDQSPHGNHGVNHGTTVRSVPGNGAVRVFAGNSHIEVPKSSSLNPAGMSWTVEVTFHPEKPDGVLVARGGQSHGYALWLRQGHPVWTVVIENKPFSVEANESVEGWVTLRGVITPQHTAELYMNGKLVARRPLPDFIVTDPNDSMQIGADTGSPIVPPGTPKFQGEIRRVTIWRGAQRPSP</sequence>
<keyword evidence="4" id="KW-0325">Glycoprotein</keyword>
<evidence type="ECO:0000256" key="2">
    <source>
        <dbReference type="ARBA" id="ARBA00022729"/>
    </source>
</evidence>
<dbReference type="Gene3D" id="3.40.720.10">
    <property type="entry name" value="Alkaline Phosphatase, subunit A"/>
    <property type="match status" value="1"/>
</dbReference>
<dbReference type="CDD" id="cd00110">
    <property type="entry name" value="LamG"/>
    <property type="match status" value="1"/>
</dbReference>
<dbReference type="CDD" id="cd16031">
    <property type="entry name" value="G6S_like"/>
    <property type="match status" value="1"/>
</dbReference>
<dbReference type="PROSITE" id="PS00523">
    <property type="entry name" value="SULFATASE_1"/>
    <property type="match status" value="1"/>
</dbReference>
<feature type="domain" description="Sulfatase N-terminal" evidence="5">
    <location>
        <begin position="31"/>
        <end position="357"/>
    </location>
</feature>
<dbReference type="SUPFAM" id="SSF53649">
    <property type="entry name" value="Alkaline phosphatase-like"/>
    <property type="match status" value="1"/>
</dbReference>
<keyword evidence="2" id="KW-0732">Signal</keyword>
<evidence type="ECO:0000256" key="1">
    <source>
        <dbReference type="ARBA" id="ARBA00008779"/>
    </source>
</evidence>
<dbReference type="Proteomes" id="UP000215086">
    <property type="component" value="Chromosome"/>
</dbReference>
<evidence type="ECO:0000259" key="5">
    <source>
        <dbReference type="Pfam" id="PF00884"/>
    </source>
</evidence>
<dbReference type="SUPFAM" id="SSF49899">
    <property type="entry name" value="Concanavalin A-like lectins/glucanases"/>
    <property type="match status" value="1"/>
</dbReference>
<dbReference type="EC" id="3.1.6.6" evidence="6"/>
<dbReference type="AlphaFoldDB" id="A0A286RFA8"/>
<dbReference type="RefSeq" id="WP_157731918.1">
    <property type="nucleotide sequence ID" value="NZ_CP018477.1"/>
</dbReference>
<gene>
    <name evidence="6" type="ORF">THTE_2044</name>
</gene>
<dbReference type="PANTHER" id="PTHR43108">
    <property type="entry name" value="N-ACETYLGLUCOSAMINE-6-SULFATASE FAMILY MEMBER"/>
    <property type="match status" value="1"/>
</dbReference>
<proteinExistence type="inferred from homology"/>
<evidence type="ECO:0000313" key="6">
    <source>
        <dbReference type="EMBL" id="ASV74646.1"/>
    </source>
</evidence>
<dbReference type="InterPro" id="IPR017850">
    <property type="entry name" value="Alkaline_phosphatase_core_sf"/>
</dbReference>
<dbReference type="KEGG" id="ttf:THTE_2044"/>
<evidence type="ECO:0000313" key="7">
    <source>
        <dbReference type="Proteomes" id="UP000215086"/>
    </source>
</evidence>
<dbReference type="InterPro" id="IPR000917">
    <property type="entry name" value="Sulfatase_N"/>
</dbReference>
<dbReference type="Pfam" id="PF13385">
    <property type="entry name" value="Laminin_G_3"/>
    <property type="match status" value="1"/>
</dbReference>
<dbReference type="EMBL" id="CP018477">
    <property type="protein sequence ID" value="ASV74646.1"/>
    <property type="molecule type" value="Genomic_DNA"/>
</dbReference>
<dbReference type="InterPro" id="IPR024607">
    <property type="entry name" value="Sulfatase_CS"/>
</dbReference>
<dbReference type="Gene3D" id="2.60.120.200">
    <property type="match status" value="1"/>
</dbReference>
<dbReference type="InterPro" id="IPR001791">
    <property type="entry name" value="Laminin_G"/>
</dbReference>
<keyword evidence="7" id="KW-1185">Reference proteome</keyword>
<comment type="similarity">
    <text evidence="1">Belongs to the sulfatase family.</text>
</comment>
<keyword evidence="3 6" id="KW-0378">Hydrolase</keyword>
<dbReference type="OrthoDB" id="279611at2"/>